<protein>
    <submittedName>
        <fullName evidence="2">Uncharacterized protein</fullName>
    </submittedName>
</protein>
<evidence type="ECO:0000256" key="1">
    <source>
        <dbReference type="SAM" id="MobiDB-lite"/>
    </source>
</evidence>
<evidence type="ECO:0000313" key="2">
    <source>
        <dbReference type="EMBL" id="CBN78934.1"/>
    </source>
</evidence>
<keyword evidence="3" id="KW-1185">Reference proteome</keyword>
<name>D8LG35_ECTSI</name>
<dbReference type="EMBL" id="FN648120">
    <property type="protein sequence ID" value="CBN78934.1"/>
    <property type="molecule type" value="Genomic_DNA"/>
</dbReference>
<evidence type="ECO:0000313" key="3">
    <source>
        <dbReference type="Proteomes" id="UP000002630"/>
    </source>
</evidence>
<reference evidence="2 3" key="1">
    <citation type="journal article" date="2010" name="Nature">
        <title>The Ectocarpus genome and the independent evolution of multicellularity in brown algae.</title>
        <authorList>
            <person name="Cock J.M."/>
            <person name="Sterck L."/>
            <person name="Rouze P."/>
            <person name="Scornet D."/>
            <person name="Allen A.E."/>
            <person name="Amoutzias G."/>
            <person name="Anthouard V."/>
            <person name="Artiguenave F."/>
            <person name="Aury J.M."/>
            <person name="Badger J.H."/>
            <person name="Beszteri B."/>
            <person name="Billiau K."/>
            <person name="Bonnet E."/>
            <person name="Bothwell J.H."/>
            <person name="Bowler C."/>
            <person name="Boyen C."/>
            <person name="Brownlee C."/>
            <person name="Carrano C.J."/>
            <person name="Charrier B."/>
            <person name="Cho G.Y."/>
            <person name="Coelho S.M."/>
            <person name="Collen J."/>
            <person name="Corre E."/>
            <person name="Da Silva C."/>
            <person name="Delage L."/>
            <person name="Delaroque N."/>
            <person name="Dittami S.M."/>
            <person name="Doulbeau S."/>
            <person name="Elias M."/>
            <person name="Farnham G."/>
            <person name="Gachon C.M."/>
            <person name="Gschloessl B."/>
            <person name="Heesch S."/>
            <person name="Jabbari K."/>
            <person name="Jubin C."/>
            <person name="Kawai H."/>
            <person name="Kimura K."/>
            <person name="Kloareg B."/>
            <person name="Kupper F.C."/>
            <person name="Lang D."/>
            <person name="Le Bail A."/>
            <person name="Leblanc C."/>
            <person name="Lerouge P."/>
            <person name="Lohr M."/>
            <person name="Lopez P.J."/>
            <person name="Martens C."/>
            <person name="Maumus F."/>
            <person name="Michel G."/>
            <person name="Miranda-Saavedra D."/>
            <person name="Morales J."/>
            <person name="Moreau H."/>
            <person name="Motomura T."/>
            <person name="Nagasato C."/>
            <person name="Napoli C.A."/>
            <person name="Nelson D.R."/>
            <person name="Nyvall-Collen P."/>
            <person name="Peters A.F."/>
            <person name="Pommier C."/>
            <person name="Potin P."/>
            <person name="Poulain J."/>
            <person name="Quesneville H."/>
            <person name="Read B."/>
            <person name="Rensing S.A."/>
            <person name="Ritter A."/>
            <person name="Rousvoal S."/>
            <person name="Samanta M."/>
            <person name="Samson G."/>
            <person name="Schroeder D.C."/>
            <person name="Segurens B."/>
            <person name="Strittmatter M."/>
            <person name="Tonon T."/>
            <person name="Tregear J.W."/>
            <person name="Valentin K."/>
            <person name="von Dassow P."/>
            <person name="Yamagishi T."/>
            <person name="Van de Peer Y."/>
            <person name="Wincker P."/>
        </authorList>
    </citation>
    <scope>NUCLEOTIDE SEQUENCE [LARGE SCALE GENOMIC DNA]</scope>
    <source>
        <strain evidence="3">Ec32 / CCAP1310/4</strain>
    </source>
</reference>
<dbReference type="InParanoid" id="D8LG35"/>
<accession>D8LG35</accession>
<dbReference type="EMBL" id="FN649748">
    <property type="protein sequence ID" value="CBN78934.1"/>
    <property type="molecule type" value="Genomic_DNA"/>
</dbReference>
<dbReference type="Proteomes" id="UP000002630">
    <property type="component" value="Linkage Group LG23"/>
</dbReference>
<dbReference type="AlphaFoldDB" id="D8LG35"/>
<sequence length="52" mass="5361">MGVCAPAVHFEPVPRCACVSCGTPPPIVSLGGQGWTSTPRKVNTKGRRVPSA</sequence>
<feature type="compositionally biased region" description="Basic residues" evidence="1">
    <location>
        <begin position="42"/>
        <end position="52"/>
    </location>
</feature>
<gene>
    <name evidence="2" type="ORF">Esi_0157_0020</name>
</gene>
<organism evidence="2 3">
    <name type="scientific">Ectocarpus siliculosus</name>
    <name type="common">Brown alga</name>
    <name type="synonym">Conferva siliculosa</name>
    <dbReference type="NCBI Taxonomy" id="2880"/>
    <lineage>
        <taxon>Eukaryota</taxon>
        <taxon>Sar</taxon>
        <taxon>Stramenopiles</taxon>
        <taxon>Ochrophyta</taxon>
        <taxon>PX clade</taxon>
        <taxon>Phaeophyceae</taxon>
        <taxon>Ectocarpales</taxon>
        <taxon>Ectocarpaceae</taxon>
        <taxon>Ectocarpus</taxon>
    </lineage>
</organism>
<proteinExistence type="predicted"/>
<feature type="region of interest" description="Disordered" evidence="1">
    <location>
        <begin position="32"/>
        <end position="52"/>
    </location>
</feature>